<dbReference type="EC" id="2.1.1.72" evidence="1"/>
<proteinExistence type="predicted"/>
<evidence type="ECO:0000256" key="5">
    <source>
        <dbReference type="ARBA" id="ARBA00047942"/>
    </source>
</evidence>
<dbReference type="InterPro" id="IPR050953">
    <property type="entry name" value="N4_N6_ade-DNA_methylase"/>
</dbReference>
<sequence length="808" mass="89111">MSRDRQPAASAAPPRSASLRLRLLRACAAWREHFGPLSTEQLLGLLIADFKHKRSDITPAAARTLGSEAESLSGLTTDELDDALRPLPAACGFVREDRLEALALSLQHLREGQRRECLRRFDRHHKIAGDDLIAATQLFTPRCIADFLIQNSLGTLWLQMHPESALRQHLPFYREPPEAEAPTDCREPEDITLLDPACGSGLLLLAAVEPFARIYRDAGRPPQAIPELILRHNLRGIDIDPTALRLTSLLLHLHLGIAPEEPGRVAPGLRLAADPVGGALAGAGLPEARLIVANPPYLGHRKMDRAQADWISRNYPRASDNLAAAFLYAALDRARDGIAFIMPKNWLALSRYADLRRYFLSRASFRQLLELGAGAFPDLTGEVVLSCAFTARIGAGGQRAEYAAVDNPETLRGDYRTFAPSDGSRLPGSIICPELRPAELRFLLSSPKLGSRCRLCQGLATGDNTRFVRCWWQVDHVRRGCRSAEEAERSGARWFPYNKGGESTRWHGRLIYVVDWQNGGEAIRHLRDTRGRLRSRPQNLAHYFRPSVSWNKIMRSGMSARAYEAGFIFDMAGPSLFCESEDERLGLLAWLNSRSAARLLRLLSPTINTEVGQLAQMPAPEGAAVAAPLARRLVSLTRELWQDDERSMEFTEPALLRRAAAMPGATPVDALAAAADERLKRLRLIARLEAQNDALWARLSGVDAPDTDGSSDPSGGPASPYTVPPASEIRAELLHEALSYLIACSLGRYGEARAAEDLLTELFGTSGAERFSALTQSELGLSPAAYEEKEFLRRHRRLYGKAPLYGGK</sequence>
<dbReference type="Pfam" id="PF07669">
    <property type="entry name" value="Eco57I"/>
    <property type="match status" value="1"/>
</dbReference>
<comment type="catalytic activity">
    <reaction evidence="5">
        <text>a 2'-deoxyadenosine in DNA + S-adenosyl-L-methionine = an N(6)-methyl-2'-deoxyadenosine in DNA + S-adenosyl-L-homocysteine + H(+)</text>
        <dbReference type="Rhea" id="RHEA:15197"/>
        <dbReference type="Rhea" id="RHEA-COMP:12418"/>
        <dbReference type="Rhea" id="RHEA-COMP:12419"/>
        <dbReference type="ChEBI" id="CHEBI:15378"/>
        <dbReference type="ChEBI" id="CHEBI:57856"/>
        <dbReference type="ChEBI" id="CHEBI:59789"/>
        <dbReference type="ChEBI" id="CHEBI:90615"/>
        <dbReference type="ChEBI" id="CHEBI:90616"/>
        <dbReference type="EC" id="2.1.1.72"/>
    </reaction>
</comment>
<dbReference type="Gene3D" id="3.40.50.150">
    <property type="entry name" value="Vaccinia Virus protein VP39"/>
    <property type="match status" value="1"/>
</dbReference>
<accession>A0A9D1V9M2</accession>
<keyword evidence="3" id="KW-0808">Transferase</keyword>
<evidence type="ECO:0000313" key="8">
    <source>
        <dbReference type="EMBL" id="HIX19111.1"/>
    </source>
</evidence>
<dbReference type="GO" id="GO:0006304">
    <property type="term" value="P:DNA modification"/>
    <property type="evidence" value="ECO:0007669"/>
    <property type="project" value="InterPro"/>
</dbReference>
<dbReference type="InterPro" id="IPR029063">
    <property type="entry name" value="SAM-dependent_MTases_sf"/>
</dbReference>
<reference evidence="8" key="2">
    <citation type="submission" date="2021-04" db="EMBL/GenBank/DDBJ databases">
        <authorList>
            <person name="Gilroy R."/>
        </authorList>
    </citation>
    <scope>NUCLEOTIDE SEQUENCE</scope>
    <source>
        <strain evidence="8">14975</strain>
    </source>
</reference>
<gene>
    <name evidence="8" type="ORF">H9862_00740</name>
</gene>
<dbReference type="GO" id="GO:0032259">
    <property type="term" value="P:methylation"/>
    <property type="evidence" value="ECO:0007669"/>
    <property type="project" value="UniProtKB-KW"/>
</dbReference>
<dbReference type="AlphaFoldDB" id="A0A9D1V9M2"/>
<organism evidence="8 9">
    <name type="scientific">Candidatus Akkermansia intestinigallinarum</name>
    <dbReference type="NCBI Taxonomy" id="2838431"/>
    <lineage>
        <taxon>Bacteria</taxon>
        <taxon>Pseudomonadati</taxon>
        <taxon>Verrucomicrobiota</taxon>
        <taxon>Verrucomicrobiia</taxon>
        <taxon>Verrucomicrobiales</taxon>
        <taxon>Akkermansiaceae</taxon>
        <taxon>Akkermansia</taxon>
    </lineage>
</organism>
<evidence type="ECO:0000256" key="4">
    <source>
        <dbReference type="ARBA" id="ARBA00022691"/>
    </source>
</evidence>
<evidence type="ECO:0000256" key="3">
    <source>
        <dbReference type="ARBA" id="ARBA00022679"/>
    </source>
</evidence>
<dbReference type="SUPFAM" id="SSF53335">
    <property type="entry name" value="S-adenosyl-L-methionine-dependent methyltransferases"/>
    <property type="match status" value="1"/>
</dbReference>
<dbReference type="GO" id="GO:0009007">
    <property type="term" value="F:site-specific DNA-methyltransferase (adenine-specific) activity"/>
    <property type="evidence" value="ECO:0007669"/>
    <property type="project" value="UniProtKB-EC"/>
</dbReference>
<dbReference type="EMBL" id="DXFQ01000012">
    <property type="protein sequence ID" value="HIX19111.1"/>
    <property type="molecule type" value="Genomic_DNA"/>
</dbReference>
<comment type="caution">
    <text evidence="8">The sequence shown here is derived from an EMBL/GenBank/DDBJ whole genome shotgun (WGS) entry which is preliminary data.</text>
</comment>
<feature type="region of interest" description="Disordered" evidence="6">
    <location>
        <begin position="701"/>
        <end position="723"/>
    </location>
</feature>
<evidence type="ECO:0000259" key="7">
    <source>
        <dbReference type="Pfam" id="PF07669"/>
    </source>
</evidence>
<evidence type="ECO:0000256" key="1">
    <source>
        <dbReference type="ARBA" id="ARBA00011900"/>
    </source>
</evidence>
<protein>
    <recommendedName>
        <fullName evidence="1">site-specific DNA-methyltransferase (adenine-specific)</fullName>
        <ecNumber evidence="1">2.1.1.72</ecNumber>
    </recommendedName>
</protein>
<feature type="domain" description="Type II methyltransferase M.TaqI-like" evidence="7">
    <location>
        <begin position="290"/>
        <end position="371"/>
    </location>
</feature>
<dbReference type="InterPro" id="IPR011639">
    <property type="entry name" value="MethylTrfase_TaqI-like_dom"/>
</dbReference>
<evidence type="ECO:0000256" key="6">
    <source>
        <dbReference type="SAM" id="MobiDB-lite"/>
    </source>
</evidence>
<feature type="compositionally biased region" description="Low complexity" evidence="6">
    <location>
        <begin position="703"/>
        <end position="720"/>
    </location>
</feature>
<dbReference type="PANTHER" id="PTHR33841:SF1">
    <property type="entry name" value="DNA METHYLTRANSFERASE A"/>
    <property type="match status" value="1"/>
</dbReference>
<dbReference type="InterPro" id="IPR002052">
    <property type="entry name" value="DNA_methylase_N6_adenine_CS"/>
</dbReference>
<dbReference type="PROSITE" id="PS00092">
    <property type="entry name" value="N6_MTASE"/>
    <property type="match status" value="1"/>
</dbReference>
<reference evidence="8" key="1">
    <citation type="journal article" date="2021" name="PeerJ">
        <title>Extensive microbial diversity within the chicken gut microbiome revealed by metagenomics and culture.</title>
        <authorList>
            <person name="Gilroy R."/>
            <person name="Ravi A."/>
            <person name="Getino M."/>
            <person name="Pursley I."/>
            <person name="Horton D.L."/>
            <person name="Alikhan N.F."/>
            <person name="Baker D."/>
            <person name="Gharbi K."/>
            <person name="Hall N."/>
            <person name="Watson M."/>
            <person name="Adriaenssens E.M."/>
            <person name="Foster-Nyarko E."/>
            <person name="Jarju S."/>
            <person name="Secka A."/>
            <person name="Antonio M."/>
            <person name="Oren A."/>
            <person name="Chaudhuri R.R."/>
            <person name="La Ragione R."/>
            <person name="Hildebrand F."/>
            <person name="Pallen M.J."/>
        </authorList>
    </citation>
    <scope>NUCLEOTIDE SEQUENCE</scope>
    <source>
        <strain evidence="8">14975</strain>
    </source>
</reference>
<evidence type="ECO:0000313" key="9">
    <source>
        <dbReference type="Proteomes" id="UP000823964"/>
    </source>
</evidence>
<keyword evidence="4" id="KW-0949">S-adenosyl-L-methionine</keyword>
<evidence type="ECO:0000256" key="2">
    <source>
        <dbReference type="ARBA" id="ARBA00022603"/>
    </source>
</evidence>
<dbReference type="PANTHER" id="PTHR33841">
    <property type="entry name" value="DNA METHYLTRANSFERASE YEEA-RELATED"/>
    <property type="match status" value="1"/>
</dbReference>
<keyword evidence="2" id="KW-0489">Methyltransferase</keyword>
<dbReference type="PRINTS" id="PR00507">
    <property type="entry name" value="N12N6MTFRASE"/>
</dbReference>
<dbReference type="Proteomes" id="UP000823964">
    <property type="component" value="Unassembled WGS sequence"/>
</dbReference>
<name>A0A9D1V9M2_9BACT</name>
<dbReference type="GO" id="GO:0003676">
    <property type="term" value="F:nucleic acid binding"/>
    <property type="evidence" value="ECO:0007669"/>
    <property type="project" value="InterPro"/>
</dbReference>